<evidence type="ECO:0000256" key="2">
    <source>
        <dbReference type="SAM" id="Phobius"/>
    </source>
</evidence>
<evidence type="ECO:0000259" key="3">
    <source>
        <dbReference type="Pfam" id="PF00652"/>
    </source>
</evidence>
<feature type="compositionally biased region" description="Pro residues" evidence="1">
    <location>
        <begin position="241"/>
        <end position="257"/>
    </location>
</feature>
<keyword evidence="2" id="KW-0472">Membrane</keyword>
<feature type="transmembrane region" description="Helical" evidence="2">
    <location>
        <begin position="199"/>
        <end position="219"/>
    </location>
</feature>
<keyword evidence="2" id="KW-0812">Transmembrane</keyword>
<evidence type="ECO:0000256" key="1">
    <source>
        <dbReference type="SAM" id="MobiDB-lite"/>
    </source>
</evidence>
<name>A0ABN2VAA2_9ACTN</name>
<dbReference type="Gene3D" id="2.80.10.50">
    <property type="match status" value="1"/>
</dbReference>
<dbReference type="RefSeq" id="WP_019433367.1">
    <property type="nucleotide sequence ID" value="NZ_BAAANQ010000006.1"/>
</dbReference>
<dbReference type="Pfam" id="PF00652">
    <property type="entry name" value="Ricin_B_lectin"/>
    <property type="match status" value="1"/>
</dbReference>
<evidence type="ECO:0000313" key="5">
    <source>
        <dbReference type="Proteomes" id="UP001403094"/>
    </source>
</evidence>
<evidence type="ECO:0000313" key="4">
    <source>
        <dbReference type="EMBL" id="GAA2057115.1"/>
    </source>
</evidence>
<organism evidence="4 5">
    <name type="scientific">Streptomyces cheonanensis</name>
    <dbReference type="NCBI Taxonomy" id="312720"/>
    <lineage>
        <taxon>Bacteria</taxon>
        <taxon>Bacillati</taxon>
        <taxon>Actinomycetota</taxon>
        <taxon>Actinomycetes</taxon>
        <taxon>Kitasatosporales</taxon>
        <taxon>Streptomycetaceae</taxon>
        <taxon>Streptomyces</taxon>
    </lineage>
</organism>
<dbReference type="InterPro" id="IPR035992">
    <property type="entry name" value="Ricin_B-like_lectins"/>
</dbReference>
<keyword evidence="5" id="KW-1185">Reference proteome</keyword>
<keyword evidence="2" id="KW-1133">Transmembrane helix</keyword>
<feature type="compositionally biased region" description="Acidic residues" evidence="1">
    <location>
        <begin position="272"/>
        <end position="289"/>
    </location>
</feature>
<reference evidence="4 5" key="1">
    <citation type="journal article" date="2019" name="Int. J. Syst. Evol. Microbiol.">
        <title>The Global Catalogue of Microorganisms (GCM) 10K type strain sequencing project: providing services to taxonomists for standard genome sequencing and annotation.</title>
        <authorList>
            <consortium name="The Broad Institute Genomics Platform"/>
            <consortium name="The Broad Institute Genome Sequencing Center for Infectious Disease"/>
            <person name="Wu L."/>
            <person name="Ma J."/>
        </authorList>
    </citation>
    <scope>NUCLEOTIDE SEQUENCE [LARGE SCALE GENOMIC DNA]</scope>
    <source>
        <strain evidence="4 5">JCM 14549</strain>
    </source>
</reference>
<dbReference type="EMBL" id="BAAANQ010000006">
    <property type="protein sequence ID" value="GAA2057115.1"/>
    <property type="molecule type" value="Genomic_DNA"/>
</dbReference>
<sequence length="461" mass="50251">MRLRLRNTGDVVDEYRFEPVGEVAPWTTVEPETLRLYPGTTGTVELTFAPPRSPDAAAGPTPYAVRVTPTEHPEAVVVPEGNVTVLPFTEVRAELVPPVVKGRLRGRPRLAVDNLGNTPLTASLTGSDSGDQLSYDLQPGNVRIEPGRAAFVKVTLRPKEIRWLGGTQERPYALSVQRSGAEPLRTEGMFHQRGFLPRWLAGVLGAFAAAAVAFALLWITHDPGVMTRASERITEAANLLDPPPPAPPTVEPPPSQEPEPEVVIPDPPVQQEPEDDSSGGGGGEEEEETAEHPVLPLENIVLFNGTSWRCADIPGDQPQQSDRVVQGDCDTDRDEQRWDLEIIYPQYAPGDEALFVIRHTESGYCFDLPGEDAGSVGTGVFQYRCLPTTGDNQLWWLEPADDTLWLIRNFASDHLCLAVGGDAPGDRGARLAIAECDDAYYTKWGLLDPDTDVVHSPVPLD</sequence>
<protein>
    <recommendedName>
        <fullName evidence="3">Ricin B lectin domain-containing protein</fullName>
    </recommendedName>
</protein>
<feature type="domain" description="Ricin B lectin" evidence="3">
    <location>
        <begin position="356"/>
        <end position="455"/>
    </location>
</feature>
<gene>
    <name evidence="4" type="ORF">GCM10009757_35660</name>
</gene>
<dbReference type="CDD" id="cd00161">
    <property type="entry name" value="beta-trefoil_Ricin-like"/>
    <property type="match status" value="1"/>
</dbReference>
<feature type="region of interest" description="Disordered" evidence="1">
    <location>
        <begin position="238"/>
        <end position="295"/>
    </location>
</feature>
<dbReference type="PROSITE" id="PS50231">
    <property type="entry name" value="RICIN_B_LECTIN"/>
    <property type="match status" value="1"/>
</dbReference>
<accession>A0ABN2VAA2</accession>
<dbReference type="InterPro" id="IPR000772">
    <property type="entry name" value="Ricin_B_lectin"/>
</dbReference>
<dbReference type="Proteomes" id="UP001403094">
    <property type="component" value="Unassembled WGS sequence"/>
</dbReference>
<comment type="caution">
    <text evidence="4">The sequence shown here is derived from an EMBL/GenBank/DDBJ whole genome shotgun (WGS) entry which is preliminary data.</text>
</comment>
<dbReference type="SUPFAM" id="SSF50370">
    <property type="entry name" value="Ricin B-like lectins"/>
    <property type="match status" value="1"/>
</dbReference>
<proteinExistence type="predicted"/>